<organism evidence="3 4">
    <name type="scientific">Brachyspira aalborgi</name>
    <dbReference type="NCBI Taxonomy" id="29522"/>
    <lineage>
        <taxon>Bacteria</taxon>
        <taxon>Pseudomonadati</taxon>
        <taxon>Spirochaetota</taxon>
        <taxon>Spirochaetia</taxon>
        <taxon>Brachyspirales</taxon>
        <taxon>Brachyspiraceae</taxon>
        <taxon>Brachyspira</taxon>
    </lineage>
</organism>
<sequence length="319" mass="37113">MKNKNIIKLLILVIILLIISFTAFYITKKRSAEIASNKPRTQIFELNETNANKYELIFESEPIIVEKINNVWKIISPLNASDYKVDQLEAFANVKNFNTLNIDTIITNLAEVKSFGLENPSSEFTIWEGNKKYKIFVGDKTADEERYYVKYNDEYFSVESIYIDSLKKTVDMLRDKEIFNNPISLDSVKTVVISAVNHTNIIKKINRTNWVVETIENKTDLQKAYNDFSTLSLIKASGFVYNVSPRIERLFRTPDAIVILYFEDNTKIIYQLVYDIDNKVYVKPESGIIYEVDYSVYDASMRGIEYYIKSEEDLDTEEI</sequence>
<dbReference type="InterPro" id="IPR025641">
    <property type="entry name" value="DUF4340"/>
</dbReference>
<feature type="domain" description="DUF4340" evidence="2">
    <location>
        <begin position="80"/>
        <end position="243"/>
    </location>
</feature>
<evidence type="ECO:0000313" key="4">
    <source>
        <dbReference type="Proteomes" id="UP000325116"/>
    </source>
</evidence>
<evidence type="ECO:0000256" key="1">
    <source>
        <dbReference type="SAM" id="Phobius"/>
    </source>
</evidence>
<keyword evidence="1" id="KW-0472">Membrane</keyword>
<evidence type="ECO:0000259" key="2">
    <source>
        <dbReference type="Pfam" id="PF14238"/>
    </source>
</evidence>
<dbReference type="RefSeq" id="WP_147757796.1">
    <property type="nucleotide sequence ID" value="NZ_SAXT01000001.1"/>
</dbReference>
<feature type="transmembrane region" description="Helical" evidence="1">
    <location>
        <begin position="6"/>
        <end position="26"/>
    </location>
</feature>
<keyword evidence="1" id="KW-1133">Transmembrane helix</keyword>
<gene>
    <name evidence="3" type="ORF">EPJ80_02735</name>
</gene>
<dbReference type="Pfam" id="PF14238">
    <property type="entry name" value="DUF4340"/>
    <property type="match status" value="1"/>
</dbReference>
<dbReference type="Proteomes" id="UP000325116">
    <property type="component" value="Unassembled WGS sequence"/>
</dbReference>
<protein>
    <submittedName>
        <fullName evidence="3">DUF4340 domain-containing protein</fullName>
    </submittedName>
</protein>
<name>A0A5C8CN95_9SPIR</name>
<proteinExistence type="predicted"/>
<keyword evidence="1" id="KW-0812">Transmembrane</keyword>
<reference evidence="3 4" key="1">
    <citation type="journal article" date="1992" name="Lakartidningen">
        <title>[Penicillin V and not amoxicillin is the first choice preparation in acute otitis].</title>
        <authorList>
            <person name="Kamme C."/>
            <person name="Lundgren K."/>
            <person name="Prellner K."/>
        </authorList>
    </citation>
    <scope>NUCLEOTIDE SEQUENCE [LARGE SCALE GENOMIC DNA]</scope>
    <source>
        <strain evidence="3 4">W1</strain>
    </source>
</reference>
<accession>A0A5C8CN95</accession>
<dbReference type="AlphaFoldDB" id="A0A5C8CN95"/>
<comment type="caution">
    <text evidence="3">The sequence shown here is derived from an EMBL/GenBank/DDBJ whole genome shotgun (WGS) entry which is preliminary data.</text>
</comment>
<dbReference type="EMBL" id="SAXT01000001">
    <property type="protein sequence ID" value="TXJ13671.1"/>
    <property type="molecule type" value="Genomic_DNA"/>
</dbReference>
<evidence type="ECO:0000313" key="3">
    <source>
        <dbReference type="EMBL" id="TXJ13671.1"/>
    </source>
</evidence>